<dbReference type="InterPro" id="IPR036583">
    <property type="entry name" value="23S_rRNA_IVS_sf"/>
</dbReference>
<dbReference type="Gene3D" id="1.20.1440.60">
    <property type="entry name" value="23S rRNA-intervening sequence"/>
    <property type="match status" value="1"/>
</dbReference>
<sequence>MNDIELPILKKIYDLYKTFHSFRKVMPKCDRFTIFERSEDLIIDVIELFTEAGYGRGSNKVMALDRASVKLNTLRLLIRLTKDTGSLDLKKYTALQTVIDEIGRMLGGWIRSMK</sequence>
<protein>
    <recommendedName>
        <fullName evidence="1">bAvd-like domain-containing protein</fullName>
    </recommendedName>
</protein>
<dbReference type="EMBL" id="MHWW01000020">
    <property type="protein sequence ID" value="OHB14498.1"/>
    <property type="molecule type" value="Genomic_DNA"/>
</dbReference>
<dbReference type="Pfam" id="PF22296">
    <property type="entry name" value="bAvd"/>
    <property type="match status" value="1"/>
</dbReference>
<evidence type="ECO:0000259" key="1">
    <source>
        <dbReference type="Pfam" id="PF22296"/>
    </source>
</evidence>
<evidence type="ECO:0000313" key="2">
    <source>
        <dbReference type="EMBL" id="OHB14498.1"/>
    </source>
</evidence>
<dbReference type="InterPro" id="IPR055360">
    <property type="entry name" value="bAvd"/>
</dbReference>
<name>A0A1G2UYM9_9BACT</name>
<dbReference type="AlphaFoldDB" id="A0A1G2UYM9"/>
<dbReference type="CDD" id="cd16376">
    <property type="entry name" value="Avd_like"/>
    <property type="match status" value="1"/>
</dbReference>
<gene>
    <name evidence="2" type="ORF">A2431_00020</name>
</gene>
<accession>A0A1G2UYM9</accession>
<comment type="caution">
    <text evidence="2">The sequence shown here is derived from an EMBL/GenBank/DDBJ whole genome shotgun (WGS) entry which is preliminary data.</text>
</comment>
<evidence type="ECO:0000313" key="3">
    <source>
        <dbReference type="Proteomes" id="UP000177697"/>
    </source>
</evidence>
<feature type="domain" description="bAvd-like" evidence="1">
    <location>
        <begin position="8"/>
        <end position="112"/>
    </location>
</feature>
<reference evidence="2 3" key="1">
    <citation type="journal article" date="2016" name="Nat. Commun.">
        <title>Thousands of microbial genomes shed light on interconnected biogeochemical processes in an aquifer system.</title>
        <authorList>
            <person name="Anantharaman K."/>
            <person name="Brown C.T."/>
            <person name="Hug L.A."/>
            <person name="Sharon I."/>
            <person name="Castelle C.J."/>
            <person name="Probst A.J."/>
            <person name="Thomas B.C."/>
            <person name="Singh A."/>
            <person name="Wilkins M.J."/>
            <person name="Karaoz U."/>
            <person name="Brodie E.L."/>
            <person name="Williams K.H."/>
            <person name="Hubbard S.S."/>
            <person name="Banfield J.F."/>
        </authorList>
    </citation>
    <scope>NUCLEOTIDE SEQUENCE [LARGE SCALE GENOMIC DNA]</scope>
</reference>
<dbReference type="Proteomes" id="UP000177697">
    <property type="component" value="Unassembled WGS sequence"/>
</dbReference>
<dbReference type="NCBIfam" id="NF033474">
    <property type="entry name" value="DivGenRetAVD"/>
    <property type="match status" value="1"/>
</dbReference>
<proteinExistence type="predicted"/>
<organism evidence="2 3">
    <name type="scientific">Candidatus Zambryskibacteria bacterium RIFOXYC1_FULL_39_10</name>
    <dbReference type="NCBI Taxonomy" id="1802779"/>
    <lineage>
        <taxon>Bacteria</taxon>
        <taxon>Candidatus Zambryskiibacteriota</taxon>
    </lineage>
</organism>
<dbReference type="SUPFAM" id="SSF158446">
    <property type="entry name" value="IVS-encoded protein-like"/>
    <property type="match status" value="1"/>
</dbReference>